<name>A0A9P0PI55_ACAOB</name>
<accession>A0A9P0PI55</accession>
<feature type="region of interest" description="Disordered" evidence="1">
    <location>
        <begin position="10"/>
        <end position="32"/>
    </location>
</feature>
<dbReference type="AlphaFoldDB" id="A0A9P0PI55"/>
<protein>
    <submittedName>
        <fullName evidence="2">Uncharacterized protein</fullName>
    </submittedName>
</protein>
<comment type="caution">
    <text evidence="2">The sequence shown here is derived from an EMBL/GenBank/DDBJ whole genome shotgun (WGS) entry which is preliminary data.</text>
</comment>
<keyword evidence="3" id="KW-1185">Reference proteome</keyword>
<organism evidence="2 3">
    <name type="scientific">Acanthoscelides obtectus</name>
    <name type="common">Bean weevil</name>
    <name type="synonym">Bruchus obtectus</name>
    <dbReference type="NCBI Taxonomy" id="200917"/>
    <lineage>
        <taxon>Eukaryota</taxon>
        <taxon>Metazoa</taxon>
        <taxon>Ecdysozoa</taxon>
        <taxon>Arthropoda</taxon>
        <taxon>Hexapoda</taxon>
        <taxon>Insecta</taxon>
        <taxon>Pterygota</taxon>
        <taxon>Neoptera</taxon>
        <taxon>Endopterygota</taxon>
        <taxon>Coleoptera</taxon>
        <taxon>Polyphaga</taxon>
        <taxon>Cucujiformia</taxon>
        <taxon>Chrysomeloidea</taxon>
        <taxon>Chrysomelidae</taxon>
        <taxon>Bruchinae</taxon>
        <taxon>Bruchini</taxon>
        <taxon>Acanthoscelides</taxon>
    </lineage>
</organism>
<feature type="compositionally biased region" description="Basic and acidic residues" evidence="1">
    <location>
        <begin position="19"/>
        <end position="32"/>
    </location>
</feature>
<reference evidence="2" key="1">
    <citation type="submission" date="2022-03" db="EMBL/GenBank/DDBJ databases">
        <authorList>
            <person name="Sayadi A."/>
        </authorList>
    </citation>
    <scope>NUCLEOTIDE SEQUENCE</scope>
</reference>
<evidence type="ECO:0000256" key="1">
    <source>
        <dbReference type="SAM" id="MobiDB-lite"/>
    </source>
</evidence>
<gene>
    <name evidence="2" type="ORF">ACAOBT_LOCUS17367</name>
</gene>
<evidence type="ECO:0000313" key="3">
    <source>
        <dbReference type="Proteomes" id="UP001152888"/>
    </source>
</evidence>
<dbReference type="Proteomes" id="UP001152888">
    <property type="component" value="Unassembled WGS sequence"/>
</dbReference>
<sequence length="48" mass="5562">MRCFNLFDYPGDFSTSSGEKSHKDSSQANEDRLLQPQGCFYWPKSRLS</sequence>
<dbReference type="EMBL" id="CAKOFQ010007003">
    <property type="protein sequence ID" value="CAH1986638.1"/>
    <property type="molecule type" value="Genomic_DNA"/>
</dbReference>
<evidence type="ECO:0000313" key="2">
    <source>
        <dbReference type="EMBL" id="CAH1986638.1"/>
    </source>
</evidence>
<proteinExistence type="predicted"/>